<accession>A0A0F9F477</accession>
<evidence type="ECO:0000313" key="1">
    <source>
        <dbReference type="EMBL" id="KKL81093.1"/>
    </source>
</evidence>
<reference evidence="1" key="1">
    <citation type="journal article" date="2015" name="Nature">
        <title>Complex archaea that bridge the gap between prokaryotes and eukaryotes.</title>
        <authorList>
            <person name="Spang A."/>
            <person name="Saw J.H."/>
            <person name="Jorgensen S.L."/>
            <person name="Zaremba-Niedzwiedzka K."/>
            <person name="Martijn J."/>
            <person name="Lind A.E."/>
            <person name="van Eijk R."/>
            <person name="Schleper C."/>
            <person name="Guy L."/>
            <person name="Ettema T.J."/>
        </authorList>
    </citation>
    <scope>NUCLEOTIDE SEQUENCE</scope>
</reference>
<comment type="caution">
    <text evidence="1">The sequence shown here is derived from an EMBL/GenBank/DDBJ whole genome shotgun (WGS) entry which is preliminary data.</text>
</comment>
<feature type="non-terminal residue" evidence="1">
    <location>
        <position position="1"/>
    </location>
</feature>
<proteinExistence type="predicted"/>
<sequence length="26" mass="2848">IVDDAEAAAKIILQHARMLQAQEIAE</sequence>
<name>A0A0F9F477_9ZZZZ</name>
<dbReference type="AlphaFoldDB" id="A0A0F9F477"/>
<gene>
    <name evidence="1" type="ORF">LCGC14_1998180</name>
</gene>
<dbReference type="EMBL" id="LAZR01022663">
    <property type="protein sequence ID" value="KKL81093.1"/>
    <property type="molecule type" value="Genomic_DNA"/>
</dbReference>
<protein>
    <submittedName>
        <fullName evidence="1">Uncharacterized protein</fullName>
    </submittedName>
</protein>
<organism evidence="1">
    <name type="scientific">marine sediment metagenome</name>
    <dbReference type="NCBI Taxonomy" id="412755"/>
    <lineage>
        <taxon>unclassified sequences</taxon>
        <taxon>metagenomes</taxon>
        <taxon>ecological metagenomes</taxon>
    </lineage>
</organism>